<proteinExistence type="predicted"/>
<reference evidence="1" key="1">
    <citation type="submission" date="2020-03" db="EMBL/GenBank/DDBJ databases">
        <title>The deep terrestrial virosphere.</title>
        <authorList>
            <person name="Holmfeldt K."/>
            <person name="Nilsson E."/>
            <person name="Simone D."/>
            <person name="Lopez-Fernandez M."/>
            <person name="Wu X."/>
            <person name="de Brujin I."/>
            <person name="Lundin D."/>
            <person name="Andersson A."/>
            <person name="Bertilsson S."/>
            <person name="Dopson M."/>
        </authorList>
    </citation>
    <scope>NUCLEOTIDE SEQUENCE</scope>
    <source>
        <strain evidence="1">MM171B02166</strain>
    </source>
</reference>
<name>A0A6M3M9Z4_9ZZZZ</name>
<protein>
    <submittedName>
        <fullName evidence="1">Uncharacterized protein</fullName>
    </submittedName>
</protein>
<organism evidence="1">
    <name type="scientific">viral metagenome</name>
    <dbReference type="NCBI Taxonomy" id="1070528"/>
    <lineage>
        <taxon>unclassified sequences</taxon>
        <taxon>metagenomes</taxon>
        <taxon>organismal metagenomes</taxon>
    </lineage>
</organism>
<accession>A0A6M3M9Z4</accession>
<sequence>MNRHVLAYRTEFKGDWTESISSENLHWVVTEGAKMAKFMPNRQYAVFTECLPKSWWSSKARYVFGLTDAQLYERKYGEPMPLGTAVGAFVQTLDRDALH</sequence>
<dbReference type="EMBL" id="MT143724">
    <property type="protein sequence ID" value="QJB01682.1"/>
    <property type="molecule type" value="Genomic_DNA"/>
</dbReference>
<dbReference type="AlphaFoldDB" id="A0A6M3M9Z4"/>
<evidence type="ECO:0000313" key="1">
    <source>
        <dbReference type="EMBL" id="QJB01682.1"/>
    </source>
</evidence>
<gene>
    <name evidence="1" type="ORF">MM171B02166_0005</name>
</gene>